<evidence type="ECO:0000313" key="4">
    <source>
        <dbReference type="Proteomes" id="UP001500469"/>
    </source>
</evidence>
<comment type="caution">
    <text evidence="3">The sequence shown here is derived from an EMBL/GenBank/DDBJ whole genome shotgun (WGS) entry which is preliminary data.</text>
</comment>
<evidence type="ECO:0000259" key="2">
    <source>
        <dbReference type="Pfam" id="PF13202"/>
    </source>
</evidence>
<evidence type="ECO:0000313" key="3">
    <source>
        <dbReference type="EMBL" id="GAA0877199.1"/>
    </source>
</evidence>
<proteinExistence type="predicted"/>
<dbReference type="InterPro" id="IPR018247">
    <property type="entry name" value="EF_Hand_1_Ca_BS"/>
</dbReference>
<dbReference type="InterPro" id="IPR002048">
    <property type="entry name" value="EF_hand_dom"/>
</dbReference>
<reference evidence="4" key="1">
    <citation type="journal article" date="2019" name="Int. J. Syst. Evol. Microbiol.">
        <title>The Global Catalogue of Microorganisms (GCM) 10K type strain sequencing project: providing services to taxonomists for standard genome sequencing and annotation.</title>
        <authorList>
            <consortium name="The Broad Institute Genomics Platform"/>
            <consortium name="The Broad Institute Genome Sequencing Center for Infectious Disease"/>
            <person name="Wu L."/>
            <person name="Ma J."/>
        </authorList>
    </citation>
    <scope>NUCLEOTIDE SEQUENCE [LARGE SCALE GENOMIC DNA]</scope>
    <source>
        <strain evidence="4">JCM 16112</strain>
    </source>
</reference>
<feature type="region of interest" description="Disordered" evidence="1">
    <location>
        <begin position="110"/>
        <end position="132"/>
    </location>
</feature>
<feature type="region of interest" description="Disordered" evidence="1">
    <location>
        <begin position="36"/>
        <end position="81"/>
    </location>
</feature>
<dbReference type="InterPro" id="IPR011992">
    <property type="entry name" value="EF-hand-dom_pair"/>
</dbReference>
<accession>A0ABP3Y8L1</accession>
<keyword evidence="4" id="KW-1185">Reference proteome</keyword>
<dbReference type="Proteomes" id="UP001500469">
    <property type="component" value="Unassembled WGS sequence"/>
</dbReference>
<name>A0ABP3Y8L1_9BACT</name>
<dbReference type="SUPFAM" id="SSF47473">
    <property type="entry name" value="EF-hand"/>
    <property type="match status" value="1"/>
</dbReference>
<dbReference type="PROSITE" id="PS00018">
    <property type="entry name" value="EF_HAND_1"/>
    <property type="match status" value="1"/>
</dbReference>
<dbReference type="EMBL" id="BAAAFI010000001">
    <property type="protein sequence ID" value="GAA0877199.1"/>
    <property type="molecule type" value="Genomic_DNA"/>
</dbReference>
<protein>
    <recommendedName>
        <fullName evidence="2">EF-hand domain-containing protein</fullName>
    </recommendedName>
</protein>
<feature type="domain" description="EF-hand" evidence="2">
    <location>
        <begin position="100"/>
        <end position="119"/>
    </location>
</feature>
<sequence>MVKPSPSKVQNQNIMNTATKILAAGALAIALNACSSQKKQAGVEDERPVSQQGRTQGGPAGAQSQGRPQGGAPNFAQLLAEMDANKDGKLAKSEVKGPLLNDFAKIDTDEDGFLSEKEIANAPRPQRGGGRE</sequence>
<gene>
    <name evidence="3" type="ORF">GCM10009119_01670</name>
</gene>
<dbReference type="Gene3D" id="1.10.238.10">
    <property type="entry name" value="EF-hand"/>
    <property type="match status" value="1"/>
</dbReference>
<organism evidence="3 4">
    <name type="scientific">Algoriphagus jejuensis</name>
    <dbReference type="NCBI Taxonomy" id="419934"/>
    <lineage>
        <taxon>Bacteria</taxon>
        <taxon>Pseudomonadati</taxon>
        <taxon>Bacteroidota</taxon>
        <taxon>Cytophagia</taxon>
        <taxon>Cytophagales</taxon>
        <taxon>Cyclobacteriaceae</taxon>
        <taxon>Algoriphagus</taxon>
    </lineage>
</organism>
<feature type="domain" description="EF-hand" evidence="2">
    <location>
        <begin position="77"/>
        <end position="94"/>
    </location>
</feature>
<evidence type="ECO:0000256" key="1">
    <source>
        <dbReference type="SAM" id="MobiDB-lite"/>
    </source>
</evidence>
<dbReference type="Pfam" id="PF13202">
    <property type="entry name" value="EF-hand_5"/>
    <property type="match status" value="2"/>
</dbReference>